<dbReference type="CDD" id="cd05233">
    <property type="entry name" value="SDR_c"/>
    <property type="match status" value="1"/>
</dbReference>
<dbReference type="FunFam" id="3.40.50.720:FF:000084">
    <property type="entry name" value="Short-chain dehydrogenase reductase"/>
    <property type="match status" value="1"/>
</dbReference>
<protein>
    <submittedName>
        <fullName evidence="4">Short-chain type dehydrogenase/reductase</fullName>
        <ecNumber evidence="4">1.1.1.-</ecNumber>
    </submittedName>
</protein>
<keyword evidence="5" id="KW-1185">Reference proteome</keyword>
<dbReference type="SUPFAM" id="SSF51735">
    <property type="entry name" value="NAD(P)-binding Rossmann-fold domains"/>
    <property type="match status" value="1"/>
</dbReference>
<dbReference type="PRINTS" id="PR00080">
    <property type="entry name" value="SDRFAMILY"/>
</dbReference>
<dbReference type="PANTHER" id="PTHR24321:SF8">
    <property type="entry name" value="ESTRADIOL 17-BETA-DEHYDROGENASE 8-RELATED"/>
    <property type="match status" value="1"/>
</dbReference>
<proteinExistence type="inferred from homology"/>
<dbReference type="NCBIfam" id="NF009467">
    <property type="entry name" value="PRK12826.1-3"/>
    <property type="match status" value="1"/>
</dbReference>
<reference evidence="4" key="1">
    <citation type="journal article" date="2022" name="Int. J. Syst. Evol. Microbiol.">
        <title>Pseudomonas aegrilactucae sp. nov. and Pseudomonas morbosilactucae sp. nov., pathogens causing bacterial rot of lettuce in Japan.</title>
        <authorList>
            <person name="Sawada H."/>
            <person name="Fujikawa T."/>
            <person name="Satou M."/>
        </authorList>
    </citation>
    <scope>NUCLEOTIDE SEQUENCE</scope>
    <source>
        <strain evidence="4">0166_1</strain>
    </source>
</reference>
<evidence type="ECO:0000256" key="2">
    <source>
        <dbReference type="ARBA" id="ARBA00023002"/>
    </source>
</evidence>
<dbReference type="InterPro" id="IPR020904">
    <property type="entry name" value="Sc_DH/Rdtase_CS"/>
</dbReference>
<keyword evidence="3" id="KW-0520">NAD</keyword>
<dbReference type="PRINTS" id="PR00081">
    <property type="entry name" value="GDHRDH"/>
</dbReference>
<dbReference type="PANTHER" id="PTHR24321">
    <property type="entry name" value="DEHYDROGENASES, SHORT CHAIN"/>
    <property type="match status" value="1"/>
</dbReference>
<dbReference type="Gene3D" id="3.40.50.720">
    <property type="entry name" value="NAD(P)-binding Rossmann-like Domain"/>
    <property type="match status" value="1"/>
</dbReference>
<dbReference type="EMBL" id="CP087164">
    <property type="protein sequence ID" value="UGS34821.1"/>
    <property type="molecule type" value="Genomic_DNA"/>
</dbReference>
<keyword evidence="2 4" id="KW-0560">Oxidoreductase</keyword>
<evidence type="ECO:0000256" key="1">
    <source>
        <dbReference type="ARBA" id="ARBA00006484"/>
    </source>
</evidence>
<comment type="similarity">
    <text evidence="1">Belongs to the short-chain dehydrogenases/reductases (SDR) family.</text>
</comment>
<accession>A0A9E6XW06</accession>
<evidence type="ECO:0000313" key="5">
    <source>
        <dbReference type="Proteomes" id="UP001162834"/>
    </source>
</evidence>
<name>A0A9E6XW06_9ACTN</name>
<evidence type="ECO:0000256" key="3">
    <source>
        <dbReference type="ARBA" id="ARBA00023027"/>
    </source>
</evidence>
<dbReference type="InterPro" id="IPR023985">
    <property type="entry name" value="SDR_subfam_1"/>
</dbReference>
<organism evidence="4 5">
    <name type="scientific">Capillimicrobium parvum</name>
    <dbReference type="NCBI Taxonomy" id="2884022"/>
    <lineage>
        <taxon>Bacteria</taxon>
        <taxon>Bacillati</taxon>
        <taxon>Actinomycetota</taxon>
        <taxon>Thermoleophilia</taxon>
        <taxon>Solirubrobacterales</taxon>
        <taxon>Capillimicrobiaceae</taxon>
        <taxon>Capillimicrobium</taxon>
    </lineage>
</organism>
<dbReference type="RefSeq" id="WP_259314487.1">
    <property type="nucleotide sequence ID" value="NZ_CP087164.1"/>
</dbReference>
<gene>
    <name evidence="4" type="ORF">DSM104329_01203</name>
</gene>
<sequence length="278" mass="29503">MGHLDGKVAFITGAAGGMGRAHALRMAEEGAAVVALDIGRQLEDVPYEMPQADRLAETVALVEERGGRGLAVTADIRDTDALARAVDEGVDAFGRLDIVVANAGIWSLGGDLWEIPEDRFLEMIDINLTSQWRTAKVAIPRMLELGNGGSIIFISSTNGVRAVPGNGHYTAAKHGVLGLMKTFAQELGARGIRVNAVLPTGVNTGMLINDQMFKLFRPDLENPGYDDAVEGLRGLNLIPVPTVEPEDVSDAVVWLASEQSRMLTGAAIPVDAGNLARP</sequence>
<dbReference type="InterPro" id="IPR036291">
    <property type="entry name" value="NAD(P)-bd_dom_sf"/>
</dbReference>
<dbReference type="AlphaFoldDB" id="A0A9E6XW06"/>
<dbReference type="Proteomes" id="UP001162834">
    <property type="component" value="Chromosome"/>
</dbReference>
<dbReference type="GO" id="GO:0016491">
    <property type="term" value="F:oxidoreductase activity"/>
    <property type="evidence" value="ECO:0007669"/>
    <property type="project" value="UniProtKB-KW"/>
</dbReference>
<dbReference type="EC" id="1.1.1.-" evidence="4"/>
<dbReference type="KEGG" id="sbae:DSM104329_01203"/>
<evidence type="ECO:0000313" key="4">
    <source>
        <dbReference type="EMBL" id="UGS34821.1"/>
    </source>
</evidence>
<dbReference type="Pfam" id="PF13561">
    <property type="entry name" value="adh_short_C2"/>
    <property type="match status" value="1"/>
</dbReference>
<dbReference type="NCBIfam" id="TIGR03971">
    <property type="entry name" value="SDR_subfam_1"/>
    <property type="match status" value="1"/>
</dbReference>
<dbReference type="InterPro" id="IPR002347">
    <property type="entry name" value="SDR_fam"/>
</dbReference>
<dbReference type="PROSITE" id="PS00061">
    <property type="entry name" value="ADH_SHORT"/>
    <property type="match status" value="1"/>
</dbReference>